<dbReference type="RefSeq" id="WP_230737389.1">
    <property type="nucleotide sequence ID" value="NZ_JAJNDB010000004.1"/>
</dbReference>
<feature type="transmembrane region" description="Helical" evidence="6">
    <location>
        <begin position="59"/>
        <end position="80"/>
    </location>
</feature>
<comment type="caution">
    <text evidence="8">The sequence shown here is derived from an EMBL/GenBank/DDBJ whole genome shotgun (WGS) entry which is preliminary data.</text>
</comment>
<feature type="transmembrane region" description="Helical" evidence="6">
    <location>
        <begin position="435"/>
        <end position="458"/>
    </location>
</feature>
<dbReference type="Proteomes" id="UP001199469">
    <property type="component" value="Unassembled WGS sequence"/>
</dbReference>
<accession>A0ABS8PEC9</accession>
<feature type="transmembrane region" description="Helical" evidence="6">
    <location>
        <begin position="410"/>
        <end position="429"/>
    </location>
</feature>
<evidence type="ECO:0000256" key="1">
    <source>
        <dbReference type="ARBA" id="ARBA00004651"/>
    </source>
</evidence>
<feature type="transmembrane region" description="Helical" evidence="6">
    <location>
        <begin position="242"/>
        <end position="261"/>
    </location>
</feature>
<keyword evidence="5 6" id="KW-0472">Membrane</keyword>
<dbReference type="InterPro" id="IPR020846">
    <property type="entry name" value="MFS_dom"/>
</dbReference>
<evidence type="ECO:0000259" key="7">
    <source>
        <dbReference type="PROSITE" id="PS50850"/>
    </source>
</evidence>
<dbReference type="EMBL" id="JAJNDB010000004">
    <property type="protein sequence ID" value="MCD2195845.1"/>
    <property type="molecule type" value="Genomic_DNA"/>
</dbReference>
<dbReference type="Gene3D" id="1.20.1250.20">
    <property type="entry name" value="MFS general substrate transporter like domains"/>
    <property type="match status" value="1"/>
</dbReference>
<keyword evidence="4 6" id="KW-1133">Transmembrane helix</keyword>
<dbReference type="SUPFAM" id="SSF103473">
    <property type="entry name" value="MFS general substrate transporter"/>
    <property type="match status" value="1"/>
</dbReference>
<feature type="transmembrane region" description="Helical" evidence="6">
    <location>
        <begin position="375"/>
        <end position="398"/>
    </location>
</feature>
<dbReference type="PRINTS" id="PR01036">
    <property type="entry name" value="TCRTETB"/>
</dbReference>
<dbReference type="PANTHER" id="PTHR42718:SF9">
    <property type="entry name" value="MAJOR FACILITATOR SUPERFAMILY MULTIDRUG TRANSPORTER MFSC"/>
    <property type="match status" value="1"/>
</dbReference>
<feature type="transmembrane region" description="Helical" evidence="6">
    <location>
        <begin position="282"/>
        <end position="304"/>
    </location>
</feature>
<feature type="transmembrane region" description="Helical" evidence="6">
    <location>
        <begin position="177"/>
        <end position="197"/>
    </location>
</feature>
<name>A0ABS8PEC9_9PSEU</name>
<keyword evidence="9" id="KW-1185">Reference proteome</keyword>
<feature type="transmembrane region" description="Helical" evidence="6">
    <location>
        <begin position="92"/>
        <end position="111"/>
    </location>
</feature>
<evidence type="ECO:0000256" key="2">
    <source>
        <dbReference type="ARBA" id="ARBA00022448"/>
    </source>
</evidence>
<organism evidence="8 9">
    <name type="scientific">Actinomycetospora endophytica</name>
    <dbReference type="NCBI Taxonomy" id="2291215"/>
    <lineage>
        <taxon>Bacteria</taxon>
        <taxon>Bacillati</taxon>
        <taxon>Actinomycetota</taxon>
        <taxon>Actinomycetes</taxon>
        <taxon>Pseudonocardiales</taxon>
        <taxon>Pseudonocardiaceae</taxon>
        <taxon>Actinomycetospora</taxon>
    </lineage>
</organism>
<dbReference type="PANTHER" id="PTHR42718">
    <property type="entry name" value="MAJOR FACILITATOR SUPERFAMILY MULTIDRUG TRANSPORTER MFSC"/>
    <property type="match status" value="1"/>
</dbReference>
<dbReference type="Gene3D" id="1.20.1720.10">
    <property type="entry name" value="Multidrug resistance protein D"/>
    <property type="match status" value="1"/>
</dbReference>
<dbReference type="Pfam" id="PF07690">
    <property type="entry name" value="MFS_1"/>
    <property type="match status" value="1"/>
</dbReference>
<evidence type="ECO:0000256" key="3">
    <source>
        <dbReference type="ARBA" id="ARBA00022692"/>
    </source>
</evidence>
<feature type="domain" description="Major facilitator superfamily (MFS) profile" evidence="7">
    <location>
        <begin position="26"/>
        <end position="461"/>
    </location>
</feature>
<gene>
    <name evidence="8" type="ORF">LQ327_20955</name>
</gene>
<feature type="transmembrane region" description="Helical" evidence="6">
    <location>
        <begin position="218"/>
        <end position="236"/>
    </location>
</feature>
<feature type="transmembrane region" description="Helical" evidence="6">
    <location>
        <begin position="349"/>
        <end position="369"/>
    </location>
</feature>
<dbReference type="InterPro" id="IPR011701">
    <property type="entry name" value="MFS"/>
</dbReference>
<evidence type="ECO:0000256" key="4">
    <source>
        <dbReference type="ARBA" id="ARBA00022989"/>
    </source>
</evidence>
<feature type="transmembrane region" description="Helical" evidence="6">
    <location>
        <begin position="149"/>
        <end position="171"/>
    </location>
</feature>
<comment type="subcellular location">
    <subcellularLocation>
        <location evidence="1">Cell membrane</location>
        <topology evidence="1">Multi-pass membrane protein</topology>
    </subcellularLocation>
</comment>
<dbReference type="PROSITE" id="PS50850">
    <property type="entry name" value="MFS"/>
    <property type="match status" value="1"/>
</dbReference>
<evidence type="ECO:0000313" key="8">
    <source>
        <dbReference type="EMBL" id="MCD2195845.1"/>
    </source>
</evidence>
<keyword evidence="2" id="KW-0813">Transport</keyword>
<evidence type="ECO:0000256" key="6">
    <source>
        <dbReference type="SAM" id="Phobius"/>
    </source>
</evidence>
<evidence type="ECO:0000313" key="9">
    <source>
        <dbReference type="Proteomes" id="UP001199469"/>
    </source>
</evidence>
<feature type="transmembrane region" description="Helical" evidence="6">
    <location>
        <begin position="26"/>
        <end position="47"/>
    </location>
</feature>
<reference evidence="8 9" key="1">
    <citation type="submission" date="2021-11" db="EMBL/GenBank/DDBJ databases">
        <title>Draft genome sequence of Actinomycetospora sp. SF1 isolated from the rhizosphere soil.</title>
        <authorList>
            <person name="Duangmal K."/>
            <person name="Chantavorakit T."/>
        </authorList>
    </citation>
    <scope>NUCLEOTIDE SEQUENCE [LARGE SCALE GENOMIC DNA]</scope>
    <source>
        <strain evidence="8 9">TBRC 5722</strain>
    </source>
</reference>
<keyword evidence="3 6" id="KW-0812">Transmembrane</keyword>
<proteinExistence type="predicted"/>
<protein>
    <submittedName>
        <fullName evidence="8">MFS transporter</fullName>
    </submittedName>
</protein>
<evidence type="ECO:0000256" key="5">
    <source>
        <dbReference type="ARBA" id="ARBA00023136"/>
    </source>
</evidence>
<sequence length="466" mass="44566">MTDAPCVTTAAAAEASPDAEQTGARLGLLLGIAVLPLFVSVGAPSVTLPEVATALGVPFGATAWILAGWSLTSAATMPLAGRWAARRGSRGLLVAGMAVVAAGSVVAALAPTLALVVVGRLIGGAGAGAATIGAFTLPGALPARARLRALGAVAAAAGTASALGTLVGGALDAWAGWRVVLAFPAVALPVLLLLGVLGRRTLRAVPGPRDAELGRTDVVGAAALTTLAAAAVVLLQTRAVGLSTGTVGLVAVAGLVAVVVVRRRLRTRPDGFVPRRVVAAPGLVVAGAAGGAVFAGYYGVLFVAPSLVEHAVGGGSLVAGAVLVPAAACAVLTGRVLGPVVRRAGAWQVLGGLAALTALGAVLVAVPVAGAGVVVTVAGTAVTVVGFAGAQAVVTGLVPDLVAADDTTVAAGLVNFVVFEGGAVGPAAVGGLLGVVGVPGALGAVALLPAVAVVAVVVRNRRVAAS</sequence>
<feature type="transmembrane region" description="Helical" evidence="6">
    <location>
        <begin position="316"/>
        <end position="337"/>
    </location>
</feature>
<feature type="transmembrane region" description="Helical" evidence="6">
    <location>
        <begin position="117"/>
        <end position="137"/>
    </location>
</feature>
<dbReference type="InterPro" id="IPR036259">
    <property type="entry name" value="MFS_trans_sf"/>
</dbReference>